<dbReference type="Proteomes" id="UP001558713">
    <property type="component" value="Unassembled WGS sequence"/>
</dbReference>
<sequence>MKCNSKPYPFTTIAPSVHGLIWYGRPSKLMVYNPSMRRSITLPKNDSHRIDMYYLGYDPINGDYKVLSMTKGLHVGWRRGLACDLSVLTLGNGNSWRKLKIFLFTSSPESLDICIDGVLYYEAYLDTFPAVFNKYKACSHES</sequence>
<name>A0ABD1BQG1_CARAN</name>
<keyword evidence="3" id="KW-1185">Reference proteome</keyword>
<dbReference type="AlphaFoldDB" id="A0ABD1BQG1"/>
<evidence type="ECO:0000313" key="3">
    <source>
        <dbReference type="Proteomes" id="UP001558713"/>
    </source>
</evidence>
<evidence type="ECO:0000259" key="1">
    <source>
        <dbReference type="Pfam" id="PF08268"/>
    </source>
</evidence>
<comment type="caution">
    <text evidence="2">The sequence shown here is derived from an EMBL/GenBank/DDBJ whole genome shotgun (WGS) entry which is preliminary data.</text>
</comment>
<dbReference type="NCBIfam" id="TIGR01640">
    <property type="entry name" value="F_box_assoc_1"/>
    <property type="match status" value="1"/>
</dbReference>
<dbReference type="PANTHER" id="PTHR31111">
    <property type="entry name" value="BNAA05G37150D PROTEIN-RELATED"/>
    <property type="match status" value="1"/>
</dbReference>
<accession>A0ABD1BQG1</accession>
<evidence type="ECO:0000313" key="2">
    <source>
        <dbReference type="EMBL" id="KAL1219400.1"/>
    </source>
</evidence>
<dbReference type="InterPro" id="IPR013187">
    <property type="entry name" value="F-box-assoc_dom_typ3"/>
</dbReference>
<reference evidence="2 3" key="1">
    <citation type="submission" date="2024-04" db="EMBL/GenBank/DDBJ databases">
        <title>Genome assembly C_amara_ONT_v2.</title>
        <authorList>
            <person name="Yant L."/>
            <person name="Moore C."/>
            <person name="Slenker M."/>
        </authorList>
    </citation>
    <scope>NUCLEOTIDE SEQUENCE [LARGE SCALE GENOMIC DNA]</scope>
    <source>
        <tissue evidence="2">Leaf</tissue>
    </source>
</reference>
<feature type="domain" description="F-box associated beta-propeller type 3" evidence="1">
    <location>
        <begin position="9"/>
        <end position="127"/>
    </location>
</feature>
<dbReference type="Pfam" id="PF08268">
    <property type="entry name" value="FBA_3"/>
    <property type="match status" value="1"/>
</dbReference>
<protein>
    <submittedName>
        <fullName evidence="2">F-box protein</fullName>
    </submittedName>
</protein>
<dbReference type="InterPro" id="IPR017451">
    <property type="entry name" value="F-box-assoc_interact_dom"/>
</dbReference>
<dbReference type="EMBL" id="JBANAX010000183">
    <property type="protein sequence ID" value="KAL1219400.1"/>
    <property type="molecule type" value="Genomic_DNA"/>
</dbReference>
<organism evidence="2 3">
    <name type="scientific">Cardamine amara subsp. amara</name>
    <dbReference type="NCBI Taxonomy" id="228776"/>
    <lineage>
        <taxon>Eukaryota</taxon>
        <taxon>Viridiplantae</taxon>
        <taxon>Streptophyta</taxon>
        <taxon>Embryophyta</taxon>
        <taxon>Tracheophyta</taxon>
        <taxon>Spermatophyta</taxon>
        <taxon>Magnoliopsida</taxon>
        <taxon>eudicotyledons</taxon>
        <taxon>Gunneridae</taxon>
        <taxon>Pentapetalae</taxon>
        <taxon>rosids</taxon>
        <taxon>malvids</taxon>
        <taxon>Brassicales</taxon>
        <taxon>Brassicaceae</taxon>
        <taxon>Cardamineae</taxon>
        <taxon>Cardamine</taxon>
    </lineage>
</organism>
<gene>
    <name evidence="2" type="ORF">V5N11_007927</name>
</gene>
<dbReference type="PANTHER" id="PTHR31111:SF106">
    <property type="entry name" value="F-BOX ASSOCIATED UBIQUITINATION EFFECTOR FAMILY PROTEIN"/>
    <property type="match status" value="1"/>
</dbReference>
<proteinExistence type="predicted"/>